<dbReference type="GO" id="GO:0006950">
    <property type="term" value="P:response to stress"/>
    <property type="evidence" value="ECO:0007669"/>
    <property type="project" value="TreeGrafter"/>
</dbReference>
<dbReference type="Gene3D" id="1.10.10.10">
    <property type="entry name" value="Winged helix-like DNA-binding domain superfamily/Winged helix DNA-binding domain"/>
    <property type="match status" value="1"/>
</dbReference>
<dbReference type="GO" id="GO:0003700">
    <property type="term" value="F:DNA-binding transcription factor activity"/>
    <property type="evidence" value="ECO:0007669"/>
    <property type="project" value="InterPro"/>
</dbReference>
<dbReference type="PANTHER" id="PTHR33164:SF13">
    <property type="entry name" value="4-HYDROXYPHENYLACETATE CATABOLISM PROTEIN"/>
    <property type="match status" value="1"/>
</dbReference>
<dbReference type="InterPro" id="IPR036390">
    <property type="entry name" value="WH_DNA-bd_sf"/>
</dbReference>
<proteinExistence type="predicted"/>
<dbReference type="PROSITE" id="PS50995">
    <property type="entry name" value="HTH_MARR_2"/>
    <property type="match status" value="1"/>
</dbReference>
<dbReference type="CDD" id="cd00090">
    <property type="entry name" value="HTH_ARSR"/>
    <property type="match status" value="1"/>
</dbReference>
<sequence>MTLHRETSIGYLTNWAARLLVRELDRQLAPLGLTPAHMPVLMALEAGDMTQKAIAQQAAVEQATMTATLNRMERDGLVIRRPNPQDGRSMLVSLTPLARGKLPQVAQAAQTINALAMETLTEAERLQYRALLGKVIATLEARDTGITG</sequence>
<dbReference type="SMART" id="SM00347">
    <property type="entry name" value="HTH_MARR"/>
    <property type="match status" value="1"/>
</dbReference>
<evidence type="ECO:0000313" key="2">
    <source>
        <dbReference type="EMBL" id="WEK04263.1"/>
    </source>
</evidence>
<dbReference type="Pfam" id="PF12802">
    <property type="entry name" value="MarR_2"/>
    <property type="match status" value="1"/>
</dbReference>
<name>A0AAJ5VVM9_9HYPH</name>
<dbReference type="InterPro" id="IPR036388">
    <property type="entry name" value="WH-like_DNA-bd_sf"/>
</dbReference>
<dbReference type="InterPro" id="IPR039422">
    <property type="entry name" value="MarR/SlyA-like"/>
</dbReference>
<dbReference type="EMBL" id="CP119312">
    <property type="protein sequence ID" value="WEK04263.1"/>
    <property type="molecule type" value="Genomic_DNA"/>
</dbReference>
<accession>A0AAJ5VVM9</accession>
<gene>
    <name evidence="2" type="ORF">P0Y65_19105</name>
</gene>
<dbReference type="InterPro" id="IPR000835">
    <property type="entry name" value="HTH_MarR-typ"/>
</dbReference>
<dbReference type="PRINTS" id="PR00598">
    <property type="entry name" value="HTHMARR"/>
</dbReference>
<evidence type="ECO:0000259" key="1">
    <source>
        <dbReference type="PROSITE" id="PS50995"/>
    </source>
</evidence>
<dbReference type="AlphaFoldDB" id="A0AAJ5VVM9"/>
<protein>
    <submittedName>
        <fullName evidence="2">MarR family transcriptional regulator</fullName>
    </submittedName>
</protein>
<organism evidence="2 3">
    <name type="scientific">Candidatus Devosia phytovorans</name>
    <dbReference type="NCBI Taxonomy" id="3121372"/>
    <lineage>
        <taxon>Bacteria</taxon>
        <taxon>Pseudomonadati</taxon>
        <taxon>Pseudomonadota</taxon>
        <taxon>Alphaproteobacteria</taxon>
        <taxon>Hyphomicrobiales</taxon>
        <taxon>Devosiaceae</taxon>
        <taxon>Devosia</taxon>
    </lineage>
</organism>
<dbReference type="Proteomes" id="UP001217476">
    <property type="component" value="Chromosome"/>
</dbReference>
<dbReference type="SUPFAM" id="SSF46785">
    <property type="entry name" value="Winged helix' DNA-binding domain"/>
    <property type="match status" value="1"/>
</dbReference>
<dbReference type="PANTHER" id="PTHR33164">
    <property type="entry name" value="TRANSCRIPTIONAL REGULATOR, MARR FAMILY"/>
    <property type="match status" value="1"/>
</dbReference>
<feature type="domain" description="HTH marR-type" evidence="1">
    <location>
        <begin position="6"/>
        <end position="137"/>
    </location>
</feature>
<dbReference type="InterPro" id="IPR011991">
    <property type="entry name" value="ArsR-like_HTH"/>
</dbReference>
<reference evidence="2" key="1">
    <citation type="submission" date="2023-03" db="EMBL/GenBank/DDBJ databases">
        <title>Andean soil-derived lignocellulolytic bacterial consortium as a source of novel taxa and putative plastic-active enzymes.</title>
        <authorList>
            <person name="Diaz-Garcia L."/>
            <person name="Chuvochina M."/>
            <person name="Feuerriegel G."/>
            <person name="Bunk B."/>
            <person name="Sproer C."/>
            <person name="Streit W.R."/>
            <person name="Rodriguez L.M."/>
            <person name="Overmann J."/>
            <person name="Jimenez D.J."/>
        </authorList>
    </citation>
    <scope>NUCLEOTIDE SEQUENCE</scope>
    <source>
        <strain evidence="2">MAG 4196</strain>
    </source>
</reference>
<evidence type="ECO:0000313" key="3">
    <source>
        <dbReference type="Proteomes" id="UP001217476"/>
    </source>
</evidence>